<evidence type="ECO:0000313" key="2">
    <source>
        <dbReference type="EMBL" id="TNN60040.1"/>
    </source>
</evidence>
<proteinExistence type="predicted"/>
<feature type="region of interest" description="Disordered" evidence="1">
    <location>
        <begin position="24"/>
        <end position="73"/>
    </location>
</feature>
<reference evidence="2 3" key="1">
    <citation type="submission" date="2019-03" db="EMBL/GenBank/DDBJ databases">
        <title>First draft genome of Liparis tanakae, snailfish: a comprehensive survey of snailfish specific genes.</title>
        <authorList>
            <person name="Kim W."/>
            <person name="Song I."/>
            <person name="Jeong J.-H."/>
            <person name="Kim D."/>
            <person name="Kim S."/>
            <person name="Ryu S."/>
            <person name="Song J.Y."/>
            <person name="Lee S.K."/>
        </authorList>
    </citation>
    <scope>NUCLEOTIDE SEQUENCE [LARGE SCALE GENOMIC DNA]</scope>
    <source>
        <tissue evidence="2">Muscle</tissue>
    </source>
</reference>
<evidence type="ECO:0000256" key="1">
    <source>
        <dbReference type="SAM" id="MobiDB-lite"/>
    </source>
</evidence>
<keyword evidence="3" id="KW-1185">Reference proteome</keyword>
<comment type="caution">
    <text evidence="2">The sequence shown here is derived from an EMBL/GenBank/DDBJ whole genome shotgun (WGS) entry which is preliminary data.</text>
</comment>
<evidence type="ECO:0000313" key="3">
    <source>
        <dbReference type="Proteomes" id="UP000314294"/>
    </source>
</evidence>
<sequence length="73" mass="7897">MPQLTQNPRRGNGARGEGLYKGLHLQGTKSPVRIPAKTPRTVTRSSSESHDVDQGDRLVDPDMPVGTSSRGML</sequence>
<accession>A0A4Z2H3I5</accession>
<dbReference type="AlphaFoldDB" id="A0A4Z2H3I5"/>
<dbReference type="Proteomes" id="UP000314294">
    <property type="component" value="Unassembled WGS sequence"/>
</dbReference>
<feature type="compositionally biased region" description="Basic and acidic residues" evidence="1">
    <location>
        <begin position="47"/>
        <end position="60"/>
    </location>
</feature>
<dbReference type="EMBL" id="SRLO01000341">
    <property type="protein sequence ID" value="TNN60040.1"/>
    <property type="molecule type" value="Genomic_DNA"/>
</dbReference>
<protein>
    <submittedName>
        <fullName evidence="2">Uncharacterized protein</fullName>
    </submittedName>
</protein>
<organism evidence="2 3">
    <name type="scientific">Liparis tanakae</name>
    <name type="common">Tanaka's snailfish</name>
    <dbReference type="NCBI Taxonomy" id="230148"/>
    <lineage>
        <taxon>Eukaryota</taxon>
        <taxon>Metazoa</taxon>
        <taxon>Chordata</taxon>
        <taxon>Craniata</taxon>
        <taxon>Vertebrata</taxon>
        <taxon>Euteleostomi</taxon>
        <taxon>Actinopterygii</taxon>
        <taxon>Neopterygii</taxon>
        <taxon>Teleostei</taxon>
        <taxon>Neoteleostei</taxon>
        <taxon>Acanthomorphata</taxon>
        <taxon>Eupercaria</taxon>
        <taxon>Perciformes</taxon>
        <taxon>Cottioidei</taxon>
        <taxon>Cottales</taxon>
        <taxon>Liparidae</taxon>
        <taxon>Liparis</taxon>
    </lineage>
</organism>
<gene>
    <name evidence="2" type="ORF">EYF80_029709</name>
</gene>
<name>A0A4Z2H3I5_9TELE</name>